<dbReference type="GO" id="GO:0005886">
    <property type="term" value="C:plasma membrane"/>
    <property type="evidence" value="ECO:0007669"/>
    <property type="project" value="UniProtKB-SubCell"/>
</dbReference>
<evidence type="ECO:0000313" key="9">
    <source>
        <dbReference type="EMBL" id="MBL6448688.1"/>
    </source>
</evidence>
<accession>A0A937G276</accession>
<keyword evidence="10" id="KW-1185">Reference proteome</keyword>
<keyword evidence="4" id="KW-1003">Cell membrane</keyword>
<proteinExistence type="inferred from homology"/>
<reference evidence="9" key="1">
    <citation type="submission" date="2021-01" db="EMBL/GenBank/DDBJ databases">
        <title>Fulvivirga kasyanovii gen. nov., sp nov., a novel member of the phylum Bacteroidetes isolated from seawater in a mussel farm.</title>
        <authorList>
            <person name="Zhao L.-H."/>
            <person name="Wang Z.-J."/>
        </authorList>
    </citation>
    <scope>NUCLEOTIDE SEQUENCE</scope>
    <source>
        <strain evidence="9">29W222</strain>
    </source>
</reference>
<dbReference type="InterPro" id="IPR002549">
    <property type="entry name" value="AI-2E-like"/>
</dbReference>
<keyword evidence="7 8" id="KW-0472">Membrane</keyword>
<evidence type="ECO:0000256" key="3">
    <source>
        <dbReference type="ARBA" id="ARBA00022448"/>
    </source>
</evidence>
<dbReference type="Proteomes" id="UP000614216">
    <property type="component" value="Unassembled WGS sequence"/>
</dbReference>
<evidence type="ECO:0000313" key="10">
    <source>
        <dbReference type="Proteomes" id="UP000614216"/>
    </source>
</evidence>
<feature type="transmembrane region" description="Helical" evidence="8">
    <location>
        <begin position="141"/>
        <end position="165"/>
    </location>
</feature>
<evidence type="ECO:0000256" key="5">
    <source>
        <dbReference type="ARBA" id="ARBA00022692"/>
    </source>
</evidence>
<organism evidence="9 10">
    <name type="scientific">Fulvivirga marina</name>
    <dbReference type="NCBI Taxonomy" id="2494733"/>
    <lineage>
        <taxon>Bacteria</taxon>
        <taxon>Pseudomonadati</taxon>
        <taxon>Bacteroidota</taxon>
        <taxon>Cytophagia</taxon>
        <taxon>Cytophagales</taxon>
        <taxon>Fulvivirgaceae</taxon>
        <taxon>Fulvivirga</taxon>
    </lineage>
</organism>
<feature type="transmembrane region" description="Helical" evidence="8">
    <location>
        <begin position="262"/>
        <end position="277"/>
    </location>
</feature>
<keyword evidence="3" id="KW-0813">Transport</keyword>
<evidence type="ECO:0000256" key="6">
    <source>
        <dbReference type="ARBA" id="ARBA00022989"/>
    </source>
</evidence>
<feature type="transmembrane region" description="Helical" evidence="8">
    <location>
        <begin position="60"/>
        <end position="81"/>
    </location>
</feature>
<dbReference type="Pfam" id="PF01594">
    <property type="entry name" value="AI-2E_transport"/>
    <property type="match status" value="1"/>
</dbReference>
<feature type="transmembrane region" description="Helical" evidence="8">
    <location>
        <begin position="7"/>
        <end position="24"/>
    </location>
</feature>
<sequence length="364" mass="41221">MRDLPLLVRVTTILFLMLMVFAILIIGREFLYPICLAILFSYLLYPLANLLERRRFPRVLAILISIILGMTLIGGAIFLLYQQMTIFISDFPELKEQALSNLDQLQLRIDQWIDNGNRQGWWLRERISNLSNNSGNLMNKVFSATTGTIVKMGLQPVFVFFMLYYSDRIKSFIFMVWDFNDRGRLVIILKEISEITKNYISGVFIVVFILCIINSLGLMIVGVEYAIMFGILSAVMNFIPYFGTLIGAAFPLTFTLVSDEPGNAIGVIILFLIIQFTENNILTPNITGGRVAINPLFTILIIIAGGMIWGVPGMFMSVPYAGMIKVICRHYEPLKPIAFLLSRNKGSQLRSGLKVVRKVFGKKN</sequence>
<feature type="transmembrane region" description="Helical" evidence="8">
    <location>
        <begin position="30"/>
        <end position="48"/>
    </location>
</feature>
<comment type="subcellular location">
    <subcellularLocation>
        <location evidence="1">Cell membrane</location>
        <topology evidence="1">Multi-pass membrane protein</topology>
    </subcellularLocation>
</comment>
<evidence type="ECO:0000256" key="2">
    <source>
        <dbReference type="ARBA" id="ARBA00009773"/>
    </source>
</evidence>
<dbReference type="AlphaFoldDB" id="A0A937G276"/>
<dbReference type="PANTHER" id="PTHR21716:SF53">
    <property type="entry name" value="PERMEASE PERM-RELATED"/>
    <property type="match status" value="1"/>
</dbReference>
<protein>
    <submittedName>
        <fullName evidence="9">AI-2E family transporter</fullName>
    </submittedName>
</protein>
<dbReference type="PANTHER" id="PTHR21716">
    <property type="entry name" value="TRANSMEMBRANE PROTEIN"/>
    <property type="match status" value="1"/>
</dbReference>
<feature type="transmembrane region" description="Helical" evidence="8">
    <location>
        <begin position="227"/>
        <end position="250"/>
    </location>
</feature>
<feature type="transmembrane region" description="Helical" evidence="8">
    <location>
        <begin position="199"/>
        <end position="221"/>
    </location>
</feature>
<evidence type="ECO:0000256" key="7">
    <source>
        <dbReference type="ARBA" id="ARBA00023136"/>
    </source>
</evidence>
<keyword evidence="5 8" id="KW-0812">Transmembrane</keyword>
<evidence type="ECO:0000256" key="4">
    <source>
        <dbReference type="ARBA" id="ARBA00022475"/>
    </source>
</evidence>
<feature type="transmembrane region" description="Helical" evidence="8">
    <location>
        <begin position="297"/>
        <end position="321"/>
    </location>
</feature>
<comment type="similarity">
    <text evidence="2">Belongs to the autoinducer-2 exporter (AI-2E) (TC 2.A.86) family.</text>
</comment>
<gene>
    <name evidence="9" type="ORF">JMN32_20415</name>
</gene>
<evidence type="ECO:0000256" key="1">
    <source>
        <dbReference type="ARBA" id="ARBA00004651"/>
    </source>
</evidence>
<comment type="caution">
    <text evidence="9">The sequence shown here is derived from an EMBL/GenBank/DDBJ whole genome shotgun (WGS) entry which is preliminary data.</text>
</comment>
<keyword evidence="6 8" id="KW-1133">Transmembrane helix</keyword>
<dbReference type="EMBL" id="JAEUGD010000064">
    <property type="protein sequence ID" value="MBL6448688.1"/>
    <property type="molecule type" value="Genomic_DNA"/>
</dbReference>
<evidence type="ECO:0000256" key="8">
    <source>
        <dbReference type="SAM" id="Phobius"/>
    </source>
</evidence>
<name>A0A937G276_9BACT</name>